<organism evidence="1 2">
    <name type="scientific">Streptomyces fradiae ATCC 10745 = DSM 40063</name>
    <dbReference type="NCBI Taxonomy" id="1319510"/>
    <lineage>
        <taxon>Bacteria</taxon>
        <taxon>Bacillati</taxon>
        <taxon>Actinomycetota</taxon>
        <taxon>Actinomycetes</taxon>
        <taxon>Kitasatosporales</taxon>
        <taxon>Streptomycetaceae</taxon>
        <taxon>Streptomyces</taxon>
    </lineage>
</organism>
<comment type="caution">
    <text evidence="1">The sequence shown here is derived from an EMBL/GenBank/DDBJ whole genome shotgun (WGS) entry which is preliminary data.</text>
</comment>
<protein>
    <submittedName>
        <fullName evidence="1">Uncharacterized protein</fullName>
    </submittedName>
</protein>
<evidence type="ECO:0000313" key="1">
    <source>
        <dbReference type="EMBL" id="OSY49966.1"/>
    </source>
</evidence>
<gene>
    <name evidence="1" type="ORF">BG846_04417</name>
</gene>
<dbReference type="AlphaFoldDB" id="A0A1Y2NR74"/>
<name>A0A1Y2NR74_STRFR</name>
<reference evidence="1 2" key="1">
    <citation type="submission" date="2016-09" db="EMBL/GenBank/DDBJ databases">
        <title>Streptomyces fradiae DSM40063, a candidate organism with high potential of specific P450 cytochromes.</title>
        <authorList>
            <person name="Grumaz C."/>
            <person name="Vainshtein Y."/>
            <person name="Kirstahler P."/>
            <person name="Sohn K."/>
        </authorList>
    </citation>
    <scope>NUCLEOTIDE SEQUENCE [LARGE SCALE GENOMIC DNA]</scope>
    <source>
        <strain evidence="1 2">DSM 40063</strain>
    </source>
</reference>
<accession>A0A1Y2NR74</accession>
<dbReference type="Proteomes" id="UP000194318">
    <property type="component" value="Unassembled WGS sequence"/>
</dbReference>
<sequence>MSTPTFRAEGALPVRPVTVTDEVTAAPPSGIGTSVVFW</sequence>
<proteinExistence type="predicted"/>
<evidence type="ECO:0000313" key="2">
    <source>
        <dbReference type="Proteomes" id="UP000194318"/>
    </source>
</evidence>
<dbReference type="EMBL" id="MIFZ01000300">
    <property type="protein sequence ID" value="OSY49966.1"/>
    <property type="molecule type" value="Genomic_DNA"/>
</dbReference>